<dbReference type="Gene3D" id="2.30.40.10">
    <property type="entry name" value="Urease, subunit C, domain 1"/>
    <property type="match status" value="1"/>
</dbReference>
<dbReference type="Gene3D" id="3.20.20.140">
    <property type="entry name" value="Metal-dependent hydrolases"/>
    <property type="match status" value="1"/>
</dbReference>
<dbReference type="SUPFAM" id="SSF51556">
    <property type="entry name" value="Metallo-dependent hydrolases"/>
    <property type="match status" value="1"/>
</dbReference>
<dbReference type="PANTHER" id="PTHR22642">
    <property type="entry name" value="IMIDAZOLONEPROPIONASE"/>
    <property type="match status" value="1"/>
</dbReference>
<dbReference type="InterPro" id="IPR033932">
    <property type="entry name" value="YtcJ-like"/>
</dbReference>
<keyword evidence="2" id="KW-0732">Signal</keyword>
<dbReference type="CDD" id="cd01300">
    <property type="entry name" value="YtcJ_like"/>
    <property type="match status" value="1"/>
</dbReference>
<dbReference type="AlphaFoldDB" id="A0A4U1L8Q5"/>
<gene>
    <name evidence="4" type="ORF">FBR43_01250</name>
</gene>
<reference evidence="4 5" key="1">
    <citation type="submission" date="2019-04" db="EMBL/GenBank/DDBJ databases">
        <authorList>
            <person name="Yang Y."/>
            <person name="Wei D."/>
        </authorList>
    </citation>
    <scope>NUCLEOTIDE SEQUENCE [LARGE SCALE GENOMIC DNA]</scope>
    <source>
        <strain evidence="4 5">L-1-4w-11</strain>
    </source>
</reference>
<dbReference type="PANTHER" id="PTHR22642:SF2">
    <property type="entry name" value="PROTEIN LONG AFTER FAR-RED 3"/>
    <property type="match status" value="1"/>
</dbReference>
<accession>A0A4U1L8Q5</accession>
<evidence type="ECO:0000256" key="1">
    <source>
        <dbReference type="SAM" id="MobiDB-lite"/>
    </source>
</evidence>
<feature type="domain" description="Amidohydrolase 3" evidence="3">
    <location>
        <begin position="67"/>
        <end position="538"/>
    </location>
</feature>
<proteinExistence type="predicted"/>
<feature type="chain" id="PRO_5020395391" evidence="2">
    <location>
        <begin position="17"/>
        <end position="635"/>
    </location>
</feature>
<dbReference type="Gene3D" id="3.10.310.70">
    <property type="match status" value="1"/>
</dbReference>
<name>A0A4U1L8Q5_9SPHN</name>
<dbReference type="GO" id="GO:0016810">
    <property type="term" value="F:hydrolase activity, acting on carbon-nitrogen (but not peptide) bonds"/>
    <property type="evidence" value="ECO:0007669"/>
    <property type="project" value="InterPro"/>
</dbReference>
<keyword evidence="5" id="KW-1185">Reference proteome</keyword>
<dbReference type="InterPro" id="IPR011059">
    <property type="entry name" value="Metal-dep_hydrolase_composite"/>
</dbReference>
<evidence type="ECO:0000256" key="2">
    <source>
        <dbReference type="SAM" id="SignalP"/>
    </source>
</evidence>
<dbReference type="EMBL" id="SWKR01000001">
    <property type="protein sequence ID" value="TKD53359.1"/>
    <property type="molecule type" value="Genomic_DNA"/>
</dbReference>
<dbReference type="Proteomes" id="UP000309138">
    <property type="component" value="Unassembled WGS sequence"/>
</dbReference>
<dbReference type="InterPro" id="IPR013108">
    <property type="entry name" value="Amidohydro_3"/>
</dbReference>
<feature type="compositionally biased region" description="Polar residues" evidence="1">
    <location>
        <begin position="620"/>
        <end position="629"/>
    </location>
</feature>
<dbReference type="Pfam" id="PF07969">
    <property type="entry name" value="Amidohydro_3"/>
    <property type="match status" value="1"/>
</dbReference>
<evidence type="ECO:0000313" key="5">
    <source>
        <dbReference type="Proteomes" id="UP000309138"/>
    </source>
</evidence>
<comment type="caution">
    <text evidence="4">The sequence shown here is derived from an EMBL/GenBank/DDBJ whole genome shotgun (WGS) entry which is preliminary data.</text>
</comment>
<protein>
    <submittedName>
        <fullName evidence="4">Amidohydrolase</fullName>
    </submittedName>
</protein>
<sequence>MLLAAAALLLAQPALADALIENVDGMTLDERGRVVRFTGIVIGRDGKVVKLLQRRDKRPEKLDWRTDMKGRVLIPGMIDAHGHVMGLGFQALALDLSDTATFEEAKAKIAAYAAANPNRPWITGGGWNQEKWGLGRFPTAAELDAIVPGRPVWLERVDGHAGWANSAALKAAGVTAKSVSPSGGRIEKGAGGAPSGVFVDAAMALVAKALPAPSPRDRNAAFLKAQEILLSNGITATADMGATLDDWMTYRFMGDRDLLRMRIMTYADSVDTALRVGGSGPTPWLYDDRLRLGGVKLYLDGALGSRGAWLKAPYADAAGNTGLGFQTDTQLLNQLSRGTMDGFQFAVHAIGDRANQQVLEAIEELGASYPGDRRWRIEHAQIVDPADLPRFGRGGIIASMQPVHQTSDRTMAEARLGDARLGGAYAWRSMLKNDARIAFGSDYPVESPNPFVGWAAGFTRQGPDGQPFGGWRAEEALTREETWKAFTIDGAYAGFGEDRFGRLAPGMRADFVIVDRDVSQVTPAELRETVVLETWVGGTKMWERGRGAGEVPAEVLPTTTVGRRTGGCARGGEGGRDATERILRGIDDKRCSRAVLVRAHRSVELLNRNGGTSHPARSKNAANAISNETPCRPSC</sequence>
<feature type="region of interest" description="Disordered" evidence="1">
    <location>
        <begin position="608"/>
        <end position="635"/>
    </location>
</feature>
<organism evidence="4 5">
    <name type="scientific">Sphingomonas baiyangensis</name>
    <dbReference type="NCBI Taxonomy" id="2572576"/>
    <lineage>
        <taxon>Bacteria</taxon>
        <taxon>Pseudomonadati</taxon>
        <taxon>Pseudomonadota</taxon>
        <taxon>Alphaproteobacteria</taxon>
        <taxon>Sphingomonadales</taxon>
        <taxon>Sphingomonadaceae</taxon>
        <taxon>Sphingomonas</taxon>
    </lineage>
</organism>
<keyword evidence="4" id="KW-0378">Hydrolase</keyword>
<dbReference type="InterPro" id="IPR032466">
    <property type="entry name" value="Metal_Hydrolase"/>
</dbReference>
<dbReference type="SUPFAM" id="SSF51338">
    <property type="entry name" value="Composite domain of metallo-dependent hydrolases"/>
    <property type="match status" value="1"/>
</dbReference>
<evidence type="ECO:0000313" key="4">
    <source>
        <dbReference type="EMBL" id="TKD53359.1"/>
    </source>
</evidence>
<dbReference type="OrthoDB" id="9811399at2"/>
<evidence type="ECO:0000259" key="3">
    <source>
        <dbReference type="Pfam" id="PF07969"/>
    </source>
</evidence>
<feature type="signal peptide" evidence="2">
    <location>
        <begin position="1"/>
        <end position="16"/>
    </location>
</feature>